<dbReference type="AlphaFoldDB" id="A0A557QCR3"/>
<sequence length="200" mass="21247">MDQTQNNTNPLPAIRLGDVVYQVPEPGVPRRVSARSSAVEVMTDLHRVPAATIPAGMNLDDARQAMILRGVRMLLVTDDRRAVKGLVTASDLLGEQPVMVAQNRAVAVADLTIADIMTRVDAVEAFALRDVLNAHVGDVVSALRLLGRQHALVVEPGEAGLPAHIRGVFSASQIARQLGIPPFVGEVARTFAEIEAAIGA</sequence>
<gene>
    <name evidence="3" type="ORF">FHP91_20725</name>
</gene>
<comment type="caution">
    <text evidence="3">The sequence shown here is derived from an EMBL/GenBank/DDBJ whole genome shotgun (WGS) entry which is preliminary data.</text>
</comment>
<dbReference type="SUPFAM" id="SSF54631">
    <property type="entry name" value="CBS-domain pair"/>
    <property type="match status" value="1"/>
</dbReference>
<keyword evidence="1" id="KW-0129">CBS domain</keyword>
<evidence type="ECO:0000313" key="3">
    <source>
        <dbReference type="EMBL" id="TVO50685.1"/>
    </source>
</evidence>
<dbReference type="RefSeq" id="WP_144311351.1">
    <property type="nucleotide sequence ID" value="NZ_VMNK01000026.1"/>
</dbReference>
<evidence type="ECO:0000259" key="2">
    <source>
        <dbReference type="PROSITE" id="PS51371"/>
    </source>
</evidence>
<keyword evidence="4" id="KW-1185">Reference proteome</keyword>
<dbReference type="InterPro" id="IPR046342">
    <property type="entry name" value="CBS_dom_sf"/>
</dbReference>
<name>A0A557QCR3_9RHOO</name>
<evidence type="ECO:0000313" key="4">
    <source>
        <dbReference type="Proteomes" id="UP000319502"/>
    </source>
</evidence>
<feature type="domain" description="CBS" evidence="2">
    <location>
        <begin position="42"/>
        <end position="106"/>
    </location>
</feature>
<protein>
    <submittedName>
        <fullName evidence="3">CBS domain-containing protein</fullName>
    </submittedName>
</protein>
<dbReference type="Pfam" id="PF00571">
    <property type="entry name" value="CBS"/>
    <property type="match status" value="1"/>
</dbReference>
<dbReference type="OrthoDB" id="5295117at2"/>
<evidence type="ECO:0000256" key="1">
    <source>
        <dbReference type="PROSITE-ProRule" id="PRU00703"/>
    </source>
</evidence>
<proteinExistence type="predicted"/>
<organism evidence="3 4">
    <name type="scientific">Denitromonas halophila</name>
    <dbReference type="NCBI Taxonomy" id="1629404"/>
    <lineage>
        <taxon>Bacteria</taxon>
        <taxon>Pseudomonadati</taxon>
        <taxon>Pseudomonadota</taxon>
        <taxon>Betaproteobacteria</taxon>
        <taxon>Rhodocyclales</taxon>
        <taxon>Zoogloeaceae</taxon>
        <taxon>Denitromonas</taxon>
    </lineage>
</organism>
<dbReference type="Gene3D" id="3.10.580.10">
    <property type="entry name" value="CBS-domain"/>
    <property type="match status" value="1"/>
</dbReference>
<dbReference type="InterPro" id="IPR000644">
    <property type="entry name" value="CBS_dom"/>
</dbReference>
<dbReference type="PROSITE" id="PS51371">
    <property type="entry name" value="CBS"/>
    <property type="match status" value="1"/>
</dbReference>
<dbReference type="EMBL" id="VMNK01000026">
    <property type="protein sequence ID" value="TVO50685.1"/>
    <property type="molecule type" value="Genomic_DNA"/>
</dbReference>
<accession>A0A557QCR3</accession>
<reference evidence="3 4" key="1">
    <citation type="submission" date="2019-07" db="EMBL/GenBank/DDBJ databases">
        <title>The pathways for chlorine oxyanion respiration interact through the shared metabolite chlorate.</title>
        <authorList>
            <person name="Barnum T.P."/>
            <person name="Cheng Y."/>
            <person name="Hill K.A."/>
            <person name="Lucas L.N."/>
            <person name="Carlson H.K."/>
            <person name="Coates J.D."/>
        </authorList>
    </citation>
    <scope>NUCLEOTIDE SEQUENCE [LARGE SCALE GENOMIC DNA]</scope>
    <source>
        <strain evidence="3 4">SFB-3</strain>
    </source>
</reference>
<dbReference type="Proteomes" id="UP000319502">
    <property type="component" value="Unassembled WGS sequence"/>
</dbReference>